<keyword evidence="1" id="KW-0732">Signal</keyword>
<evidence type="ECO:0000259" key="2">
    <source>
        <dbReference type="Pfam" id="PF13436"/>
    </source>
</evidence>
<sequence length="182" mass="17304">MTLTSVVKIISAGALCLSLGACASTGPAMPQVPVMPGKKKSYAAFQRDDEYCQGSAQAAIGGQSPGQAANDAAIGSAVIGTALGAAAGAAIGAAAHNAGTGAAIGAGSGLLAGSAIGAGNASAAGGSIQGRYDMVYAQCMAARGNHVGGPPAPVVAAPVVAAPVVYGEPAPYYYGPAPAPWY</sequence>
<dbReference type="Proteomes" id="UP000309061">
    <property type="component" value="Chromosome"/>
</dbReference>
<gene>
    <name evidence="3" type="ORF">H2LOC_002920</name>
</gene>
<dbReference type="KEGG" id="mhey:H2LOC_002920"/>
<evidence type="ECO:0000313" key="4">
    <source>
        <dbReference type="Proteomes" id="UP000309061"/>
    </source>
</evidence>
<feature type="domain" description="Glycine-zipper-containing OmpA-like membrane" evidence="2">
    <location>
        <begin position="75"/>
        <end position="116"/>
    </location>
</feature>
<keyword evidence="4" id="KW-1185">Reference proteome</keyword>
<dbReference type="InterPro" id="IPR025693">
    <property type="entry name" value="Gly-zipper_OmpA-like_dom"/>
</dbReference>
<evidence type="ECO:0000256" key="1">
    <source>
        <dbReference type="SAM" id="SignalP"/>
    </source>
</evidence>
<feature type="signal peptide" evidence="1">
    <location>
        <begin position="1"/>
        <end position="23"/>
    </location>
</feature>
<dbReference type="RefSeq" id="WP_136495020.1">
    <property type="nucleotide sequence ID" value="NZ_CP046052.1"/>
</dbReference>
<accession>A0A6B8KB32</accession>
<dbReference type="EMBL" id="CP046052">
    <property type="protein sequence ID" value="QGM44722.1"/>
    <property type="molecule type" value="Genomic_DNA"/>
</dbReference>
<dbReference type="AlphaFoldDB" id="A0A6B8KB32"/>
<protein>
    <recommendedName>
        <fullName evidence="2">Glycine-zipper-containing OmpA-like membrane domain-containing protein</fullName>
    </recommendedName>
</protein>
<evidence type="ECO:0000313" key="3">
    <source>
        <dbReference type="EMBL" id="QGM44722.1"/>
    </source>
</evidence>
<dbReference type="OrthoDB" id="5573966at2"/>
<name>A0A6B8KB32_9HYPH</name>
<reference evidence="3 4" key="1">
    <citation type="submission" date="2019-11" db="EMBL/GenBank/DDBJ databases">
        <title>The genome sequence of Methylocystis heyeri.</title>
        <authorList>
            <person name="Oshkin I.Y."/>
            <person name="Miroshnikov K."/>
            <person name="Dedysh S.N."/>
        </authorList>
    </citation>
    <scope>NUCLEOTIDE SEQUENCE [LARGE SCALE GENOMIC DNA]</scope>
    <source>
        <strain evidence="3 4">H2</strain>
    </source>
</reference>
<proteinExistence type="predicted"/>
<feature type="chain" id="PRO_5025491131" description="Glycine-zipper-containing OmpA-like membrane domain-containing protein" evidence="1">
    <location>
        <begin position="24"/>
        <end position="182"/>
    </location>
</feature>
<organism evidence="3 4">
    <name type="scientific">Methylocystis heyeri</name>
    <dbReference type="NCBI Taxonomy" id="391905"/>
    <lineage>
        <taxon>Bacteria</taxon>
        <taxon>Pseudomonadati</taxon>
        <taxon>Pseudomonadota</taxon>
        <taxon>Alphaproteobacteria</taxon>
        <taxon>Hyphomicrobiales</taxon>
        <taxon>Methylocystaceae</taxon>
        <taxon>Methylocystis</taxon>
    </lineage>
</organism>
<dbReference type="Pfam" id="PF13436">
    <property type="entry name" value="Gly-zipper_OmpA"/>
    <property type="match status" value="1"/>
</dbReference>